<evidence type="ECO:0000259" key="1">
    <source>
        <dbReference type="Pfam" id="PF02698"/>
    </source>
</evidence>
<dbReference type="CDD" id="cd06259">
    <property type="entry name" value="YdcF-like"/>
    <property type="match status" value="1"/>
</dbReference>
<dbReference type="InterPro" id="IPR014729">
    <property type="entry name" value="Rossmann-like_a/b/a_fold"/>
</dbReference>
<dbReference type="Proteomes" id="UP000178023">
    <property type="component" value="Unassembled WGS sequence"/>
</dbReference>
<evidence type="ECO:0000313" key="3">
    <source>
        <dbReference type="Proteomes" id="UP000178023"/>
    </source>
</evidence>
<dbReference type="PANTHER" id="PTHR30336:SF20">
    <property type="entry name" value="DUF218 DOMAIN-CONTAINING PROTEIN"/>
    <property type="match status" value="1"/>
</dbReference>
<dbReference type="InterPro" id="IPR051599">
    <property type="entry name" value="Cell_Envelope_Assoc"/>
</dbReference>
<dbReference type="GO" id="GO:0005886">
    <property type="term" value="C:plasma membrane"/>
    <property type="evidence" value="ECO:0007669"/>
    <property type="project" value="TreeGrafter"/>
</dbReference>
<sequence>MIKTDRDSQAIAVVVCGYGLHLTPRYREYLNRVAELVKSWQTVGWQVAVIATGGYTCAKTAPGVSEAEVMIDYLSNHGVNGWIYLEDSSVTTNENIKFAGRIILRLPHSISQIVVFCDDCRRFKVGFAARYYFGAAELHILTYDITQNKIQKLKQYLVATPLDIMSCFLPFLERLQLKRKEKLIAIN</sequence>
<dbReference type="EMBL" id="MGJL01000004">
    <property type="protein sequence ID" value="OGN08451.1"/>
    <property type="molecule type" value="Genomic_DNA"/>
</dbReference>
<name>A0A1F8F5P2_9BACT</name>
<gene>
    <name evidence="2" type="ORF">A2750_01885</name>
</gene>
<protein>
    <recommendedName>
        <fullName evidence="1">DUF218 domain-containing protein</fullName>
    </recommendedName>
</protein>
<organism evidence="2 3">
    <name type="scientific">Candidatus Yanofskybacteria bacterium RIFCSPHIGHO2_01_FULL_45_42</name>
    <dbReference type="NCBI Taxonomy" id="1802671"/>
    <lineage>
        <taxon>Bacteria</taxon>
        <taxon>Candidatus Yanofskyibacteriota</taxon>
    </lineage>
</organism>
<dbReference type="PANTHER" id="PTHR30336">
    <property type="entry name" value="INNER MEMBRANE PROTEIN, PROBABLE PERMEASE"/>
    <property type="match status" value="1"/>
</dbReference>
<feature type="domain" description="DUF218" evidence="1">
    <location>
        <begin position="12"/>
        <end position="118"/>
    </location>
</feature>
<accession>A0A1F8F5P2</accession>
<dbReference type="InterPro" id="IPR003848">
    <property type="entry name" value="DUF218"/>
</dbReference>
<evidence type="ECO:0000313" key="2">
    <source>
        <dbReference type="EMBL" id="OGN08451.1"/>
    </source>
</evidence>
<dbReference type="Gene3D" id="3.40.50.620">
    <property type="entry name" value="HUPs"/>
    <property type="match status" value="1"/>
</dbReference>
<comment type="caution">
    <text evidence="2">The sequence shown here is derived from an EMBL/GenBank/DDBJ whole genome shotgun (WGS) entry which is preliminary data.</text>
</comment>
<reference evidence="2 3" key="1">
    <citation type="journal article" date="2016" name="Nat. Commun.">
        <title>Thousands of microbial genomes shed light on interconnected biogeochemical processes in an aquifer system.</title>
        <authorList>
            <person name="Anantharaman K."/>
            <person name="Brown C.T."/>
            <person name="Hug L.A."/>
            <person name="Sharon I."/>
            <person name="Castelle C.J."/>
            <person name="Probst A.J."/>
            <person name="Thomas B.C."/>
            <person name="Singh A."/>
            <person name="Wilkins M.J."/>
            <person name="Karaoz U."/>
            <person name="Brodie E.L."/>
            <person name="Williams K.H."/>
            <person name="Hubbard S.S."/>
            <person name="Banfield J.F."/>
        </authorList>
    </citation>
    <scope>NUCLEOTIDE SEQUENCE [LARGE SCALE GENOMIC DNA]</scope>
</reference>
<proteinExistence type="predicted"/>
<dbReference type="AlphaFoldDB" id="A0A1F8F5P2"/>
<dbReference type="Pfam" id="PF02698">
    <property type="entry name" value="DUF218"/>
    <property type="match status" value="1"/>
</dbReference>